<dbReference type="PANTHER" id="PTHR45228">
    <property type="entry name" value="CYCLIC DI-GMP PHOSPHODIESTERASE TM_0186-RELATED"/>
    <property type="match status" value="1"/>
</dbReference>
<dbReference type="InterPro" id="IPR003607">
    <property type="entry name" value="HD/PDEase_dom"/>
</dbReference>
<feature type="domain" description="HD-GYP" evidence="1">
    <location>
        <begin position="1"/>
        <end position="85"/>
    </location>
</feature>
<reference evidence="2 3" key="1">
    <citation type="submission" date="2018-03" db="EMBL/GenBank/DDBJ databases">
        <title>Genome sequence of Moorella humiferrea DSM 23265.</title>
        <authorList>
            <person name="Poehlein A."/>
            <person name="Daniel R."/>
        </authorList>
    </citation>
    <scope>NUCLEOTIDE SEQUENCE [LARGE SCALE GENOMIC DNA]</scope>
    <source>
        <strain evidence="2 3">DSM 23265</strain>
    </source>
</reference>
<name>A0A2T0ASY8_9FIRM</name>
<organism evidence="2 3">
    <name type="scientific">Neomoorella humiferrea</name>
    <dbReference type="NCBI Taxonomy" id="676965"/>
    <lineage>
        <taxon>Bacteria</taxon>
        <taxon>Bacillati</taxon>
        <taxon>Bacillota</taxon>
        <taxon>Clostridia</taxon>
        <taxon>Neomoorellales</taxon>
        <taxon>Neomoorellaceae</taxon>
        <taxon>Neomoorella</taxon>
    </lineage>
</organism>
<dbReference type="InterPro" id="IPR037522">
    <property type="entry name" value="HD_GYP_dom"/>
</dbReference>
<comment type="caution">
    <text evidence="2">The sequence shown here is derived from an EMBL/GenBank/DDBJ whole genome shotgun (WGS) entry which is preliminary data.</text>
</comment>
<dbReference type="EMBL" id="PVXM01000020">
    <property type="protein sequence ID" value="PRR73321.1"/>
    <property type="molecule type" value="Genomic_DNA"/>
</dbReference>
<dbReference type="Proteomes" id="UP000238415">
    <property type="component" value="Unassembled WGS sequence"/>
</dbReference>
<evidence type="ECO:0000313" key="3">
    <source>
        <dbReference type="Proteomes" id="UP000238415"/>
    </source>
</evidence>
<keyword evidence="2" id="KW-0378">Hydrolase</keyword>
<dbReference type="PANTHER" id="PTHR45228:SF1">
    <property type="entry name" value="CYCLIC DI-GMP PHOSPHODIESTERASE TM_0186"/>
    <property type="match status" value="1"/>
</dbReference>
<evidence type="ECO:0000313" key="2">
    <source>
        <dbReference type="EMBL" id="PRR73321.1"/>
    </source>
</evidence>
<keyword evidence="3" id="KW-1185">Reference proteome</keyword>
<proteinExistence type="predicted"/>
<dbReference type="InterPro" id="IPR052020">
    <property type="entry name" value="Cyclic_di-GMP/3'3'-cGAMP_PDE"/>
</dbReference>
<dbReference type="PROSITE" id="PS51832">
    <property type="entry name" value="HD_GYP"/>
    <property type="match status" value="1"/>
</dbReference>
<dbReference type="CDD" id="cd00077">
    <property type="entry name" value="HDc"/>
    <property type="match status" value="1"/>
</dbReference>
<dbReference type="Gene3D" id="1.10.3210.10">
    <property type="entry name" value="Hypothetical protein af1432"/>
    <property type="match status" value="1"/>
</dbReference>
<evidence type="ECO:0000259" key="1">
    <source>
        <dbReference type="PROSITE" id="PS51832"/>
    </source>
</evidence>
<sequence>MVDLILKHHEWWDGRGYPLQIKAEDIPLKCRLLAIADAYDAMTSERPYRRAMSHVQAVAELRHHAGTQFDPYLVEKFLQVISNST</sequence>
<dbReference type="SUPFAM" id="SSF109604">
    <property type="entry name" value="HD-domain/PDEase-like"/>
    <property type="match status" value="1"/>
</dbReference>
<dbReference type="Pfam" id="PF13487">
    <property type="entry name" value="HD_5"/>
    <property type="match status" value="1"/>
</dbReference>
<dbReference type="EC" id="3.1.4.52" evidence="2"/>
<accession>A0A2T0ASY8</accession>
<gene>
    <name evidence="2" type="primary">rpfG_6</name>
    <name evidence="2" type="ORF">MOHU_12210</name>
</gene>
<protein>
    <submittedName>
        <fullName evidence="2">Cyclic di-GMP phosphodiesterase response regulator RpfG</fullName>
        <ecNumber evidence="2">3.1.4.52</ecNumber>
    </submittedName>
</protein>
<dbReference type="AlphaFoldDB" id="A0A2T0ASY8"/>
<dbReference type="GO" id="GO:0071111">
    <property type="term" value="F:cyclic-guanylate-specific phosphodiesterase activity"/>
    <property type="evidence" value="ECO:0007669"/>
    <property type="project" value="UniProtKB-EC"/>
</dbReference>